<evidence type="ECO:0000313" key="3">
    <source>
        <dbReference type="Proteomes" id="UP001597116"/>
    </source>
</evidence>
<feature type="domain" description="Cyclic nucleotide-binding" evidence="1">
    <location>
        <begin position="49"/>
        <end position="136"/>
    </location>
</feature>
<dbReference type="InterPro" id="IPR000595">
    <property type="entry name" value="cNMP-bd_dom"/>
</dbReference>
<name>A0ABW3Q7E9_9BACT</name>
<evidence type="ECO:0000259" key="1">
    <source>
        <dbReference type="Pfam" id="PF00027"/>
    </source>
</evidence>
<dbReference type="Gene3D" id="2.60.120.10">
    <property type="entry name" value="Jelly Rolls"/>
    <property type="match status" value="1"/>
</dbReference>
<dbReference type="RefSeq" id="WP_379884432.1">
    <property type="nucleotide sequence ID" value="NZ_JBHTLP010000014.1"/>
</dbReference>
<dbReference type="SUPFAM" id="SSF51206">
    <property type="entry name" value="cAMP-binding domain-like"/>
    <property type="match status" value="1"/>
</dbReference>
<dbReference type="InterPro" id="IPR014710">
    <property type="entry name" value="RmlC-like_jellyroll"/>
</dbReference>
<sequence>MLPLSVVTRPTSSIFVLRMVAVFEKYFRTQNTLLSDEEIGLISAAALERTVQRKQVLLQTGEICRYKIFVVNGFLRTYRVGADGMEHIIQFSPELTWTTEGESYTNRTPAAYTIDALEDSQILVWTRDRFDALLDQIPALRTFSEQLISRNLHSSRNRIYKALSSTPTEKYEDFIQAHPGILLRIPLRMVASYLGVSLKTLTRIRQSQLQRSLK</sequence>
<proteinExistence type="predicted"/>
<keyword evidence="3" id="KW-1185">Reference proteome</keyword>
<reference evidence="3" key="1">
    <citation type="journal article" date="2019" name="Int. J. Syst. Evol. Microbiol.">
        <title>The Global Catalogue of Microorganisms (GCM) 10K type strain sequencing project: providing services to taxonomists for standard genome sequencing and annotation.</title>
        <authorList>
            <consortium name="The Broad Institute Genomics Platform"/>
            <consortium name="The Broad Institute Genome Sequencing Center for Infectious Disease"/>
            <person name="Wu L."/>
            <person name="Ma J."/>
        </authorList>
    </citation>
    <scope>NUCLEOTIDE SEQUENCE [LARGE SCALE GENOMIC DNA]</scope>
    <source>
        <strain evidence="3">CCUG 55608</strain>
    </source>
</reference>
<dbReference type="CDD" id="cd00038">
    <property type="entry name" value="CAP_ED"/>
    <property type="match status" value="1"/>
</dbReference>
<dbReference type="EMBL" id="JBHTLP010000014">
    <property type="protein sequence ID" value="MFD1143558.1"/>
    <property type="molecule type" value="Genomic_DNA"/>
</dbReference>
<evidence type="ECO:0000313" key="2">
    <source>
        <dbReference type="EMBL" id="MFD1143558.1"/>
    </source>
</evidence>
<comment type="caution">
    <text evidence="2">The sequence shown here is derived from an EMBL/GenBank/DDBJ whole genome shotgun (WGS) entry which is preliminary data.</text>
</comment>
<dbReference type="InterPro" id="IPR018490">
    <property type="entry name" value="cNMP-bd_dom_sf"/>
</dbReference>
<organism evidence="2 3">
    <name type="scientific">Larkinella insperata</name>
    <dbReference type="NCBI Taxonomy" id="332158"/>
    <lineage>
        <taxon>Bacteria</taxon>
        <taxon>Pseudomonadati</taxon>
        <taxon>Bacteroidota</taxon>
        <taxon>Cytophagia</taxon>
        <taxon>Cytophagales</taxon>
        <taxon>Spirosomataceae</taxon>
        <taxon>Larkinella</taxon>
    </lineage>
</organism>
<gene>
    <name evidence="2" type="ORF">ACFQ4C_20695</name>
</gene>
<dbReference type="Pfam" id="PF00027">
    <property type="entry name" value="cNMP_binding"/>
    <property type="match status" value="1"/>
</dbReference>
<protein>
    <submittedName>
        <fullName evidence="2">Crp/Fnr family transcriptional regulator</fullName>
    </submittedName>
</protein>
<accession>A0ABW3Q7E9</accession>
<dbReference type="Proteomes" id="UP001597116">
    <property type="component" value="Unassembled WGS sequence"/>
</dbReference>